<reference evidence="2" key="1">
    <citation type="submission" date="2016-10" db="EMBL/GenBank/DDBJ databases">
        <authorList>
            <person name="Beylefeld A."/>
            <person name="Abolnik C."/>
        </authorList>
    </citation>
    <scope>NUCLEOTIDE SEQUENCE [LARGE SCALE GENOMIC DNA]</scope>
    <source>
        <strain evidence="2">B359_6</strain>
    </source>
</reference>
<evidence type="ECO:0000313" key="1">
    <source>
        <dbReference type="EMBL" id="APJ38683.1"/>
    </source>
</evidence>
<dbReference type="KEGG" id="mpul:BLA55_03415"/>
<proteinExistence type="predicted"/>
<dbReference type="RefSeq" id="WP_073372688.1">
    <property type="nucleotide sequence ID" value="NZ_CP017813.1"/>
</dbReference>
<evidence type="ECO:0000313" key="2">
    <source>
        <dbReference type="Proteomes" id="UP000184322"/>
    </source>
</evidence>
<protein>
    <submittedName>
        <fullName evidence="1">Uncharacterized protein</fullName>
    </submittedName>
</protein>
<gene>
    <name evidence="1" type="ORF">BLA55_03415</name>
</gene>
<dbReference type="AlphaFoldDB" id="A0A1L4FSV1"/>
<name>A0A1L4FSV1_9BACT</name>
<dbReference type="Proteomes" id="UP000184322">
    <property type="component" value="Chromosome"/>
</dbReference>
<accession>A0A1L4FSV1</accession>
<dbReference type="EMBL" id="CP017813">
    <property type="protein sequence ID" value="APJ38683.1"/>
    <property type="molecule type" value="Genomic_DNA"/>
</dbReference>
<keyword evidence="2" id="KW-1185">Reference proteome</keyword>
<organism evidence="1 2">
    <name type="scientific">Mycoplasmopsis pullorum</name>
    <dbReference type="NCBI Taxonomy" id="48003"/>
    <lineage>
        <taxon>Bacteria</taxon>
        <taxon>Bacillati</taxon>
        <taxon>Mycoplasmatota</taxon>
        <taxon>Mycoplasmoidales</taxon>
        <taxon>Metamycoplasmataceae</taxon>
        <taxon>Mycoplasmopsis</taxon>
    </lineage>
</organism>
<dbReference type="STRING" id="48003.BLA55_03415"/>
<sequence>MSKETLLEKIESWEKRNQLKWAIQLILQSLQYDHYRNIRFSLAAEKYIDVVKDYLKKDNSKLTTKQVRQLVDEDKYLISKIAILCVNNTAKTLKVQALDKLAIAQILNLKDLDDCFEYEDQNAQLKICEEVLIKHFLTRFIEHFWLQCSLMSGK</sequence>